<evidence type="ECO:0000256" key="1">
    <source>
        <dbReference type="SAM" id="MobiDB-lite"/>
    </source>
</evidence>
<accession>A0ABP8CXD3</accession>
<comment type="caution">
    <text evidence="2">The sequence shown here is derived from an EMBL/GenBank/DDBJ whole genome shotgun (WGS) entry which is preliminary data.</text>
</comment>
<evidence type="ECO:0000313" key="3">
    <source>
        <dbReference type="Proteomes" id="UP001500620"/>
    </source>
</evidence>
<feature type="region of interest" description="Disordered" evidence="1">
    <location>
        <begin position="14"/>
        <end position="47"/>
    </location>
</feature>
<proteinExistence type="predicted"/>
<reference evidence="3" key="1">
    <citation type="journal article" date="2019" name="Int. J. Syst. Evol. Microbiol.">
        <title>The Global Catalogue of Microorganisms (GCM) 10K type strain sequencing project: providing services to taxonomists for standard genome sequencing and annotation.</title>
        <authorList>
            <consortium name="The Broad Institute Genomics Platform"/>
            <consortium name="The Broad Institute Genome Sequencing Center for Infectious Disease"/>
            <person name="Wu L."/>
            <person name="Ma J."/>
        </authorList>
    </citation>
    <scope>NUCLEOTIDE SEQUENCE [LARGE SCALE GENOMIC DNA]</scope>
    <source>
        <strain evidence="3">JCM 17441</strain>
    </source>
</reference>
<keyword evidence="3" id="KW-1185">Reference proteome</keyword>
<protein>
    <submittedName>
        <fullName evidence="2">Uncharacterized protein</fullName>
    </submittedName>
</protein>
<organism evidence="2 3">
    <name type="scientific">Dactylosporangium darangshiense</name>
    <dbReference type="NCBI Taxonomy" id="579108"/>
    <lineage>
        <taxon>Bacteria</taxon>
        <taxon>Bacillati</taxon>
        <taxon>Actinomycetota</taxon>
        <taxon>Actinomycetes</taxon>
        <taxon>Micromonosporales</taxon>
        <taxon>Micromonosporaceae</taxon>
        <taxon>Dactylosporangium</taxon>
    </lineage>
</organism>
<gene>
    <name evidence="2" type="ORF">GCM10022255_007050</name>
</gene>
<dbReference type="Proteomes" id="UP001500620">
    <property type="component" value="Unassembled WGS sequence"/>
</dbReference>
<evidence type="ECO:0000313" key="2">
    <source>
        <dbReference type="EMBL" id="GAA4244343.1"/>
    </source>
</evidence>
<sequence length="110" mass="11275">MITTAVRIAAPAGMARAGGRARAPTPHRLPAATRVTLRRSERRRAGRASCRGYAAAADLAAKNFLKATAPITSGDQAAAMGEDYQVDSIPDIQLGEQVGDVGLGGTGSDV</sequence>
<dbReference type="EMBL" id="BAABAT010000001">
    <property type="protein sequence ID" value="GAA4244343.1"/>
    <property type="molecule type" value="Genomic_DNA"/>
</dbReference>
<name>A0ABP8CXD3_9ACTN</name>
<feature type="compositionally biased region" description="Low complexity" evidence="1">
    <location>
        <begin position="14"/>
        <end position="26"/>
    </location>
</feature>
<feature type="compositionally biased region" description="Basic residues" evidence="1">
    <location>
        <begin position="36"/>
        <end position="46"/>
    </location>
</feature>